<organism evidence="4 5">
    <name type="scientific">Candidatus Ozemobacter sibiricus</name>
    <dbReference type="NCBI Taxonomy" id="2268124"/>
    <lineage>
        <taxon>Bacteria</taxon>
        <taxon>Candidatus Ozemobacteria</taxon>
        <taxon>Candidatus Ozemobacterales</taxon>
        <taxon>Candidatus Ozemobacteraceae</taxon>
        <taxon>Candidatus Ozemobacter</taxon>
    </lineage>
</organism>
<dbReference type="InterPro" id="IPR013766">
    <property type="entry name" value="Thioredoxin_domain"/>
</dbReference>
<gene>
    <name evidence="4" type="ORF">OZSIB_1679</name>
</gene>
<evidence type="ECO:0000256" key="2">
    <source>
        <dbReference type="ARBA" id="ARBA00022748"/>
    </source>
</evidence>
<feature type="domain" description="Thioredoxin" evidence="3">
    <location>
        <begin position="191"/>
        <end position="335"/>
    </location>
</feature>
<dbReference type="InterPro" id="IPR050553">
    <property type="entry name" value="Thioredoxin_ResA/DsbE_sf"/>
</dbReference>
<dbReference type="InterPro" id="IPR017937">
    <property type="entry name" value="Thioredoxin_CS"/>
</dbReference>
<reference evidence="4 5" key="1">
    <citation type="submission" date="2018-05" db="EMBL/GenBank/DDBJ databases">
        <title>A metagenomic window into the 2 km-deep terrestrial subsurface aquifer revealed taxonomically and functionally diverse microbial community comprising novel uncultured bacterial lineages.</title>
        <authorList>
            <person name="Kadnikov V.V."/>
            <person name="Mardanov A.V."/>
            <person name="Beletsky A.V."/>
            <person name="Banks D."/>
            <person name="Pimenov N.V."/>
            <person name="Frank Y.A."/>
            <person name="Karnachuk O.V."/>
            <person name="Ravin N.V."/>
        </authorList>
    </citation>
    <scope>NUCLEOTIDE SEQUENCE [LARGE SCALE GENOMIC DNA]</scope>
    <source>
        <strain evidence="4">BY5</strain>
    </source>
</reference>
<proteinExistence type="predicted"/>
<dbReference type="InterPro" id="IPR036249">
    <property type="entry name" value="Thioredoxin-like_sf"/>
</dbReference>
<comment type="subcellular location">
    <subcellularLocation>
        <location evidence="1">Cell envelope</location>
    </subcellularLocation>
</comment>
<dbReference type="Pfam" id="PF08534">
    <property type="entry name" value="Redoxin"/>
    <property type="match status" value="1"/>
</dbReference>
<dbReference type="EMBL" id="QOQW01000026">
    <property type="protein sequence ID" value="RCK78163.1"/>
    <property type="molecule type" value="Genomic_DNA"/>
</dbReference>
<keyword evidence="2" id="KW-0201">Cytochrome c-type biogenesis</keyword>
<accession>A0A367ZJ55</accession>
<evidence type="ECO:0000313" key="5">
    <source>
        <dbReference type="Proteomes" id="UP000252355"/>
    </source>
</evidence>
<name>A0A367ZJ55_9BACT</name>
<evidence type="ECO:0000259" key="3">
    <source>
        <dbReference type="PROSITE" id="PS51352"/>
    </source>
</evidence>
<dbReference type="Proteomes" id="UP000252355">
    <property type="component" value="Unassembled WGS sequence"/>
</dbReference>
<dbReference type="PROSITE" id="PS00194">
    <property type="entry name" value="THIOREDOXIN_1"/>
    <property type="match status" value="1"/>
</dbReference>
<evidence type="ECO:0000313" key="4">
    <source>
        <dbReference type="EMBL" id="RCK78163.1"/>
    </source>
</evidence>
<dbReference type="PROSITE" id="PS51352">
    <property type="entry name" value="THIOREDOXIN_2"/>
    <property type="match status" value="1"/>
</dbReference>
<dbReference type="AlphaFoldDB" id="A0A367ZJ55"/>
<dbReference type="Gene3D" id="3.40.30.10">
    <property type="entry name" value="Glutaredoxin"/>
    <property type="match status" value="1"/>
</dbReference>
<dbReference type="InterPro" id="IPR013740">
    <property type="entry name" value="Redoxin"/>
</dbReference>
<dbReference type="PANTHER" id="PTHR42852:SF13">
    <property type="entry name" value="PROTEIN DIPZ"/>
    <property type="match status" value="1"/>
</dbReference>
<protein>
    <submittedName>
        <fullName evidence="4">Thiol:disulfide interchange protein</fullName>
    </submittedName>
</protein>
<comment type="caution">
    <text evidence="4">The sequence shown here is derived from an EMBL/GenBank/DDBJ whole genome shotgun (WGS) entry which is preliminary data.</text>
</comment>
<dbReference type="SUPFAM" id="SSF52833">
    <property type="entry name" value="Thioredoxin-like"/>
    <property type="match status" value="1"/>
</dbReference>
<sequence length="335" mass="37025">MRAVLSTLVSVVLLLTPFLPVFGAPEVLSKKDLDEQEMQEPKPVIEFRDGAFRELVQKVQQEVDADVKAGKLDPRDQKAFKAELVKRLAPARQKCLEFRATLKKPEHRLVLDFLQLGMYAEIGAVEWLEELTGNWGGEIGDDMVLAGAEGLIQNGGDLTPELTTRLEGIAKNGNEEAQATAKRLLDPFFRNPVGLPFPAFPAGKKTQDGQALSLDRFKGKVLLVDFWATWCPPCKAEVPNLVAAYQAYKDKGFEIVGISFDEDKDDLDKYLAENKMAWPQYFDGKGWGNEVGQTYGIRSIPAMYLLDGDGKVLAAGQELRGGGLEKILAAHFGKK</sequence>
<evidence type="ECO:0000256" key="1">
    <source>
        <dbReference type="ARBA" id="ARBA00004196"/>
    </source>
</evidence>
<dbReference type="CDD" id="cd02966">
    <property type="entry name" value="TlpA_like_family"/>
    <property type="match status" value="1"/>
</dbReference>
<dbReference type="PANTHER" id="PTHR42852">
    <property type="entry name" value="THIOL:DISULFIDE INTERCHANGE PROTEIN DSBE"/>
    <property type="match status" value="1"/>
</dbReference>